<keyword evidence="3" id="KW-0808">Transferase</keyword>
<dbReference type="GO" id="GO:0005634">
    <property type="term" value="C:nucleus"/>
    <property type="evidence" value="ECO:0007669"/>
    <property type="project" value="UniProtKB-SubCell"/>
</dbReference>
<evidence type="ECO:0000313" key="14">
    <source>
        <dbReference type="EMBL" id="GES85421.1"/>
    </source>
</evidence>
<evidence type="ECO:0000313" key="15">
    <source>
        <dbReference type="Proteomes" id="UP000615446"/>
    </source>
</evidence>
<feature type="domain" description="DTW" evidence="13">
    <location>
        <begin position="80"/>
        <end position="269"/>
    </location>
</feature>
<evidence type="ECO:0000256" key="1">
    <source>
        <dbReference type="ARBA" id="ARBA00004123"/>
    </source>
</evidence>
<dbReference type="EC" id="2.5.1.25" evidence="2"/>
<name>A0A8H3LEW0_9GLOM</name>
<dbReference type="Pfam" id="PF03942">
    <property type="entry name" value="DTW"/>
    <property type="match status" value="1"/>
</dbReference>
<evidence type="ECO:0000256" key="11">
    <source>
        <dbReference type="ARBA" id="ARBA00048718"/>
    </source>
</evidence>
<accession>A0A8H3LEW0</accession>
<feature type="region of interest" description="Disordered" evidence="12">
    <location>
        <begin position="32"/>
        <end position="51"/>
    </location>
</feature>
<keyword evidence="6" id="KW-0539">Nucleus</keyword>
<dbReference type="EMBL" id="BLAL01000156">
    <property type="protein sequence ID" value="GES85421.1"/>
    <property type="molecule type" value="Genomic_DNA"/>
</dbReference>
<evidence type="ECO:0000256" key="10">
    <source>
        <dbReference type="ARBA" id="ARBA00042508"/>
    </source>
</evidence>
<dbReference type="PANTHER" id="PTHR15627">
    <property type="entry name" value="NATURAL KILLER CELL-SPECIFIC ANTIGEN KLIP1"/>
    <property type="match status" value="1"/>
</dbReference>
<dbReference type="GO" id="GO:0008033">
    <property type="term" value="P:tRNA processing"/>
    <property type="evidence" value="ECO:0007669"/>
    <property type="project" value="UniProtKB-KW"/>
</dbReference>
<dbReference type="GO" id="GO:0016432">
    <property type="term" value="F:tRNA-uridine aminocarboxypropyltransferase activity"/>
    <property type="evidence" value="ECO:0007669"/>
    <property type="project" value="UniProtKB-EC"/>
</dbReference>
<evidence type="ECO:0000256" key="9">
    <source>
        <dbReference type="ARBA" id="ARBA00039242"/>
    </source>
</evidence>
<evidence type="ECO:0000256" key="4">
    <source>
        <dbReference type="ARBA" id="ARBA00022691"/>
    </source>
</evidence>
<organism evidence="14 15">
    <name type="scientific">Rhizophagus clarus</name>
    <dbReference type="NCBI Taxonomy" id="94130"/>
    <lineage>
        <taxon>Eukaryota</taxon>
        <taxon>Fungi</taxon>
        <taxon>Fungi incertae sedis</taxon>
        <taxon>Mucoromycota</taxon>
        <taxon>Glomeromycotina</taxon>
        <taxon>Glomeromycetes</taxon>
        <taxon>Glomerales</taxon>
        <taxon>Glomeraceae</taxon>
        <taxon>Rhizophagus</taxon>
    </lineage>
</organism>
<dbReference type="PANTHER" id="PTHR15627:SF8">
    <property type="entry name" value="TRNA-URIDINE AMINOCARBOXYPROPYLTRANSFERASE 1"/>
    <property type="match status" value="1"/>
</dbReference>
<comment type="subcellular location">
    <subcellularLocation>
        <location evidence="1">Nucleus</location>
    </subcellularLocation>
</comment>
<sequence length="290" mass="34077">MTNELNKEGRQEVIKLGEEPTDLLFGTLSLDKHQQNSKRTSPKDGSKLQHSPFDNFKISSTAILDTLNTRSLCPKCTRSMKYFCYWCYQVVGCQRSDVPYLELPIKIDVIKHIKELEGKSTVAHAKIIAPNDVSIYSSLEIPKYKNPDRLLLLFPGPDSQTLNEIPRDSFDKLLVVDGTWQQASSLTKFSEELKNIRKVTINPQKTLFWRYQNKSENYLATIEALYYFLKEYYETYESITDNENSYNGKYDDLLWYYKYFYEFIQATYRNDKGKKHFTSRHRQGYIKYDG</sequence>
<evidence type="ECO:0000256" key="8">
    <source>
        <dbReference type="ARBA" id="ARBA00038290"/>
    </source>
</evidence>
<protein>
    <recommendedName>
        <fullName evidence="9">tRNA-uridine aminocarboxypropyltransferase 1</fullName>
        <ecNumber evidence="2">2.5.1.25</ecNumber>
    </recommendedName>
    <alternativeName>
        <fullName evidence="10">DTW domain-containing protein 1</fullName>
    </alternativeName>
</protein>
<comment type="caution">
    <text evidence="14">The sequence shown here is derived from an EMBL/GenBank/DDBJ whole genome shotgun (WGS) entry which is preliminary data.</text>
</comment>
<dbReference type="InterPro" id="IPR005636">
    <property type="entry name" value="DTW"/>
</dbReference>
<dbReference type="OrthoDB" id="660555at2759"/>
<keyword evidence="5" id="KW-0819">tRNA processing</keyword>
<reference evidence="14" key="1">
    <citation type="submission" date="2019-10" db="EMBL/GenBank/DDBJ databases">
        <title>Conservation and host-specific expression of non-tandemly repeated heterogenous ribosome RNA gene in arbuscular mycorrhizal fungi.</title>
        <authorList>
            <person name="Maeda T."/>
            <person name="Kobayashi Y."/>
            <person name="Nakagawa T."/>
            <person name="Ezawa T."/>
            <person name="Yamaguchi K."/>
            <person name="Bino T."/>
            <person name="Nishimoto Y."/>
            <person name="Shigenobu S."/>
            <person name="Kawaguchi M."/>
        </authorList>
    </citation>
    <scope>NUCLEOTIDE SEQUENCE</scope>
    <source>
        <strain evidence="14">HR1</strain>
    </source>
</reference>
<evidence type="ECO:0000256" key="3">
    <source>
        <dbReference type="ARBA" id="ARBA00022679"/>
    </source>
</evidence>
<dbReference type="InterPro" id="IPR051521">
    <property type="entry name" value="tRNA_Mod/Golgi_Maint"/>
</dbReference>
<proteinExistence type="inferred from homology"/>
<keyword evidence="4" id="KW-0949">S-adenosyl-L-methionine</keyword>
<dbReference type="Proteomes" id="UP000615446">
    <property type="component" value="Unassembled WGS sequence"/>
</dbReference>
<comment type="function">
    <text evidence="7">Catalyzes the formation of 3-(3-amino-3-carboxypropyl)uridine (acp3U) at position 20 in the D-loop of several cytoplasmic tRNAs (acp3U(20)).</text>
</comment>
<gene>
    <name evidence="14" type="ORF">RCL2_001253000</name>
</gene>
<evidence type="ECO:0000256" key="7">
    <source>
        <dbReference type="ARBA" id="ARBA00037050"/>
    </source>
</evidence>
<evidence type="ECO:0000256" key="5">
    <source>
        <dbReference type="ARBA" id="ARBA00022694"/>
    </source>
</evidence>
<evidence type="ECO:0000259" key="13">
    <source>
        <dbReference type="SMART" id="SM01144"/>
    </source>
</evidence>
<comment type="similarity">
    <text evidence="8">Belongs to the TDD superfamily. DTWD1 family.</text>
</comment>
<evidence type="ECO:0000256" key="12">
    <source>
        <dbReference type="SAM" id="MobiDB-lite"/>
    </source>
</evidence>
<evidence type="ECO:0000256" key="2">
    <source>
        <dbReference type="ARBA" id="ARBA00012386"/>
    </source>
</evidence>
<comment type="catalytic activity">
    <reaction evidence="11">
        <text>a uridine in tRNA + S-adenosyl-L-methionine = a 3-[(3S)-3-amino-3-carboxypropyl]uridine in tRNA + S-methyl-5'-thioadenosine + H(+)</text>
        <dbReference type="Rhea" id="RHEA:62432"/>
        <dbReference type="Rhea" id="RHEA-COMP:13339"/>
        <dbReference type="Rhea" id="RHEA-COMP:16092"/>
        <dbReference type="ChEBI" id="CHEBI:15378"/>
        <dbReference type="ChEBI" id="CHEBI:17509"/>
        <dbReference type="ChEBI" id="CHEBI:59789"/>
        <dbReference type="ChEBI" id="CHEBI:65315"/>
        <dbReference type="ChEBI" id="CHEBI:82930"/>
        <dbReference type="EC" id="2.5.1.25"/>
    </reaction>
</comment>
<evidence type="ECO:0000256" key="6">
    <source>
        <dbReference type="ARBA" id="ARBA00023242"/>
    </source>
</evidence>
<dbReference type="SMART" id="SM01144">
    <property type="entry name" value="DTW"/>
    <property type="match status" value="1"/>
</dbReference>
<dbReference type="AlphaFoldDB" id="A0A8H3LEW0"/>